<dbReference type="KEGG" id="ccas:EIB73_02025"/>
<accession>A0A3G8XJU4</accession>
<keyword evidence="2" id="KW-1185">Reference proteome</keyword>
<dbReference type="AlphaFoldDB" id="A0A3G8XJU4"/>
<name>A0A3G8XJU4_9FLAO</name>
<evidence type="ECO:0000313" key="1">
    <source>
        <dbReference type="EMBL" id="AZI32027.1"/>
    </source>
</evidence>
<dbReference type="RefSeq" id="WP_125022154.1">
    <property type="nucleotide sequence ID" value="NZ_CP034159.1"/>
</dbReference>
<dbReference type="Proteomes" id="UP000270185">
    <property type="component" value="Chromosome"/>
</dbReference>
<protein>
    <submittedName>
        <fullName evidence="1">Uncharacterized protein</fullName>
    </submittedName>
</protein>
<gene>
    <name evidence="1" type="ORF">EIB73_02025</name>
</gene>
<sequence>MKKLLLFLIILTSCNTKTEEKNNLENSIWKFCGETGHISDILVFSKEHLYVKNDSIYFHNSKSLIGIIDRVENYYGERRLYVKDLNGNVGRYCKQ</sequence>
<organism evidence="1 2">
    <name type="scientific">Kaistella carnis</name>
    <dbReference type="NCBI Taxonomy" id="1241979"/>
    <lineage>
        <taxon>Bacteria</taxon>
        <taxon>Pseudomonadati</taxon>
        <taxon>Bacteroidota</taxon>
        <taxon>Flavobacteriia</taxon>
        <taxon>Flavobacteriales</taxon>
        <taxon>Weeksellaceae</taxon>
        <taxon>Chryseobacterium group</taxon>
        <taxon>Kaistella</taxon>
    </lineage>
</organism>
<proteinExistence type="predicted"/>
<reference evidence="2" key="1">
    <citation type="submission" date="2018-11" db="EMBL/GenBank/DDBJ databases">
        <title>Proposal to divide the Flavobacteriaceae and reorganize its genera based on Amino Acid Identity values calculated from whole genome sequences.</title>
        <authorList>
            <person name="Nicholson A.C."/>
            <person name="Gulvik C.A."/>
            <person name="Whitney A.M."/>
            <person name="Humrighouse B.W."/>
            <person name="Bell M."/>
            <person name="Holmes B."/>
            <person name="Steigerwalt A.G."/>
            <person name="Villarma A."/>
            <person name="Sheth M."/>
            <person name="Batra D."/>
            <person name="Pryor J."/>
            <person name="Bernardet J.-F."/>
            <person name="Hugo C."/>
            <person name="Kampfer P."/>
            <person name="Newman J.D."/>
            <person name="McQuiston J.R."/>
        </authorList>
    </citation>
    <scope>NUCLEOTIDE SEQUENCE [LARGE SCALE GENOMIC DNA]</scope>
    <source>
        <strain evidence="2">G0081</strain>
    </source>
</reference>
<dbReference type="EMBL" id="CP034159">
    <property type="protein sequence ID" value="AZI32027.1"/>
    <property type="molecule type" value="Genomic_DNA"/>
</dbReference>
<evidence type="ECO:0000313" key="2">
    <source>
        <dbReference type="Proteomes" id="UP000270185"/>
    </source>
</evidence>
<dbReference type="OrthoDB" id="1269923at2"/>